<dbReference type="GO" id="GO:0007165">
    <property type="term" value="P:signal transduction"/>
    <property type="evidence" value="ECO:0007669"/>
    <property type="project" value="InterPro"/>
</dbReference>
<keyword evidence="4" id="KW-0378">Hydrolase</keyword>
<dbReference type="EC" id="3.2.2.6" evidence="1"/>
<dbReference type="SMART" id="SM00255">
    <property type="entry name" value="TIR"/>
    <property type="match status" value="1"/>
</dbReference>
<dbReference type="Pfam" id="PF20160">
    <property type="entry name" value="C-JID"/>
    <property type="match status" value="3"/>
</dbReference>
<evidence type="ECO:0000256" key="4">
    <source>
        <dbReference type="ARBA" id="ARBA00022801"/>
    </source>
</evidence>
<dbReference type="AlphaFoldDB" id="A0A498K207"/>
<evidence type="ECO:0000256" key="1">
    <source>
        <dbReference type="ARBA" id="ARBA00011982"/>
    </source>
</evidence>
<comment type="caution">
    <text evidence="8">The sequence shown here is derived from an EMBL/GenBank/DDBJ whole genome shotgun (WGS) entry which is preliminary data.</text>
</comment>
<sequence>MVGRGEDTRRNFSDHLYAALNRKGIFTFRDDEELERGKAISPTVLKGIEESRFVLVILSRNYANSAWCLDQLAKAVECMKVMGQTILPVFYDVDPSEVRKQTGYFGIAFSKHEEAFKENIEKLQRWRTALLQVANLSGWHLQDGNIKDLTSWTSTTIGGMKTTTVSCLKSSVEHPEWKAVDEFSVPAQVLQKDLEGLDFTASPYQSVSTRTEIPEWYTDTATRESIAIPLSPDLDEDKKWIGVALCAVFSVKGDPAVSHIGSSSETSNYFYRCKFGTSEFIVEPLGFDTENSRNLVKSSSNVCAVFYVPCLGFRKMLNKSGAMWAAFETDNPSMKVQKCGIRLVYKQDVAGFIHKTMQDDHEGFRHQTPSQDNCNPIEVNKAIELEYGWFNLVDNILEWENFTAAEKGSTILLRRNIESLLPRYLEGLHHMGQFYQFGLSGSPAWFNPRVGSSVSTQLPKTLYKNKKWMGVALCVSISVLDWHKVKGGYKVSCQVNSGNFHIELSLCSTNFMCDKSQLWIIYIPKAELPEWFTRSSSRSTLFGIDNSAVEVQVCGYRVFYRQDLKGFVQTIIQCILRSSDTTLFEKYNKKMVEDWLTLVRWQGLKIDRELSRQFSSSQHERELFQLILSHYRNQDWSVAECTCRFPGIEIPKWFVHLNKGGSAQIQLPPNLFDDANWMGIAACSYASIHEHPTVILDTPDSEFSRALYCYLDTNLPNVRLHGLEHTNKALWLHACNFTWFTYAPRAKFSGSLNQCNLVRATFGSNSPGLGLHQCGLRLVFKEDVEDLVQTLTLCRLSAKCYHSEQARQDSE</sequence>
<keyword evidence="5" id="KW-0520">NAD</keyword>
<evidence type="ECO:0000256" key="6">
    <source>
        <dbReference type="ARBA" id="ARBA00047304"/>
    </source>
</evidence>
<evidence type="ECO:0000256" key="3">
    <source>
        <dbReference type="ARBA" id="ARBA00022737"/>
    </source>
</evidence>
<reference evidence="8 9" key="1">
    <citation type="submission" date="2018-10" db="EMBL/GenBank/DDBJ databases">
        <title>A high-quality apple genome assembly.</title>
        <authorList>
            <person name="Hu J."/>
        </authorList>
    </citation>
    <scope>NUCLEOTIDE SEQUENCE [LARGE SCALE GENOMIC DNA]</scope>
    <source>
        <strain evidence="9">cv. HFTH1</strain>
        <tissue evidence="8">Young leaf</tissue>
    </source>
</reference>
<evidence type="ECO:0000256" key="2">
    <source>
        <dbReference type="ARBA" id="ARBA00022614"/>
    </source>
</evidence>
<gene>
    <name evidence="8" type="ORF">DVH24_030455</name>
</gene>
<dbReference type="GO" id="GO:0061809">
    <property type="term" value="F:NAD+ nucleosidase activity, cyclic ADP-ribose generating"/>
    <property type="evidence" value="ECO:0007669"/>
    <property type="project" value="UniProtKB-EC"/>
</dbReference>
<keyword evidence="3" id="KW-0677">Repeat</keyword>
<dbReference type="EMBL" id="RDQH01000331">
    <property type="protein sequence ID" value="RXH99964.1"/>
    <property type="molecule type" value="Genomic_DNA"/>
</dbReference>
<dbReference type="GO" id="GO:0006950">
    <property type="term" value="P:response to stress"/>
    <property type="evidence" value="ECO:0007669"/>
    <property type="project" value="UniProtKB-ARBA"/>
</dbReference>
<dbReference type="Proteomes" id="UP000290289">
    <property type="component" value="Chromosome 5"/>
</dbReference>
<comment type="catalytic activity">
    <reaction evidence="6">
        <text>NAD(+) + H2O = ADP-D-ribose + nicotinamide + H(+)</text>
        <dbReference type="Rhea" id="RHEA:16301"/>
        <dbReference type="ChEBI" id="CHEBI:15377"/>
        <dbReference type="ChEBI" id="CHEBI:15378"/>
        <dbReference type="ChEBI" id="CHEBI:17154"/>
        <dbReference type="ChEBI" id="CHEBI:57540"/>
        <dbReference type="ChEBI" id="CHEBI:57967"/>
        <dbReference type="EC" id="3.2.2.6"/>
    </reaction>
    <physiologicalReaction direction="left-to-right" evidence="6">
        <dbReference type="Rhea" id="RHEA:16302"/>
    </physiologicalReaction>
</comment>
<evidence type="ECO:0000313" key="8">
    <source>
        <dbReference type="EMBL" id="RXH99964.1"/>
    </source>
</evidence>
<dbReference type="InterPro" id="IPR045344">
    <property type="entry name" value="C-JID"/>
</dbReference>
<feature type="domain" description="TIR" evidence="7">
    <location>
        <begin position="1"/>
        <end position="161"/>
    </location>
</feature>
<organism evidence="8 9">
    <name type="scientific">Malus domestica</name>
    <name type="common">Apple</name>
    <name type="synonym">Pyrus malus</name>
    <dbReference type="NCBI Taxonomy" id="3750"/>
    <lineage>
        <taxon>Eukaryota</taxon>
        <taxon>Viridiplantae</taxon>
        <taxon>Streptophyta</taxon>
        <taxon>Embryophyta</taxon>
        <taxon>Tracheophyta</taxon>
        <taxon>Spermatophyta</taxon>
        <taxon>Magnoliopsida</taxon>
        <taxon>eudicotyledons</taxon>
        <taxon>Gunneridae</taxon>
        <taxon>Pentapetalae</taxon>
        <taxon>rosids</taxon>
        <taxon>fabids</taxon>
        <taxon>Rosales</taxon>
        <taxon>Rosaceae</taxon>
        <taxon>Amygdaloideae</taxon>
        <taxon>Maleae</taxon>
        <taxon>Malus</taxon>
    </lineage>
</organism>
<keyword evidence="2" id="KW-0433">Leucine-rich repeat</keyword>
<dbReference type="PANTHER" id="PTHR32009">
    <property type="entry name" value="TMV RESISTANCE PROTEIN N-LIKE"/>
    <property type="match status" value="1"/>
</dbReference>
<evidence type="ECO:0000256" key="5">
    <source>
        <dbReference type="ARBA" id="ARBA00023027"/>
    </source>
</evidence>
<dbReference type="PANTHER" id="PTHR32009:SF39">
    <property type="entry name" value="TIR DOMAIN-CONTAINING PROTEIN"/>
    <property type="match status" value="1"/>
</dbReference>
<dbReference type="Gene3D" id="3.40.50.10140">
    <property type="entry name" value="Toll/interleukin-1 receptor homology (TIR) domain"/>
    <property type="match status" value="1"/>
</dbReference>
<protein>
    <recommendedName>
        <fullName evidence="1">ADP-ribosyl cyclase/cyclic ADP-ribose hydrolase</fullName>
        <ecNumber evidence="1">3.2.2.6</ecNumber>
    </recommendedName>
</protein>
<accession>A0A498K207</accession>
<dbReference type="Pfam" id="PF01582">
    <property type="entry name" value="TIR"/>
    <property type="match status" value="1"/>
</dbReference>
<evidence type="ECO:0000259" key="7">
    <source>
        <dbReference type="PROSITE" id="PS50104"/>
    </source>
</evidence>
<dbReference type="FunFam" id="3.40.50.10140:FF:000007">
    <property type="entry name" value="Disease resistance protein (TIR-NBS-LRR class)"/>
    <property type="match status" value="1"/>
</dbReference>
<dbReference type="InterPro" id="IPR000157">
    <property type="entry name" value="TIR_dom"/>
</dbReference>
<proteinExistence type="predicted"/>
<keyword evidence="9" id="KW-1185">Reference proteome</keyword>
<name>A0A498K207_MALDO</name>
<dbReference type="SUPFAM" id="SSF52200">
    <property type="entry name" value="Toll/Interleukin receptor TIR domain"/>
    <property type="match status" value="1"/>
</dbReference>
<dbReference type="PROSITE" id="PS50104">
    <property type="entry name" value="TIR"/>
    <property type="match status" value="1"/>
</dbReference>
<evidence type="ECO:0000313" key="9">
    <source>
        <dbReference type="Proteomes" id="UP000290289"/>
    </source>
</evidence>
<dbReference type="InterPro" id="IPR035897">
    <property type="entry name" value="Toll_tir_struct_dom_sf"/>
</dbReference>